<dbReference type="CDD" id="cd02440">
    <property type="entry name" value="AdoMet_MTases"/>
    <property type="match status" value="1"/>
</dbReference>
<keyword evidence="3" id="KW-0949">S-adenosyl-L-methionine</keyword>
<dbReference type="EMBL" id="JQ071450">
    <property type="protein sequence ID" value="AFU52936.1"/>
    <property type="molecule type" value="Genomic_DNA"/>
</dbReference>
<reference evidence="6" key="1">
    <citation type="journal article" date="2013" name="Plant Cell">
        <title>Modularity of plant metabolic gene clusters: a trio of linked genes that are collectively required for acylation of triterpenes in oat.</title>
        <authorList>
            <person name="Mugford S.T."/>
            <person name="Louveau T."/>
            <person name="Melton R."/>
            <person name="Qi X."/>
            <person name="Bakht S."/>
            <person name="Hill L."/>
            <person name="Tsurushima T."/>
            <person name="Honkanen S."/>
            <person name="Rosser S.J."/>
            <person name="Lomonossoff G.P."/>
            <person name="Osbourn A."/>
        </authorList>
    </citation>
    <scope>NUCLEOTIDE SEQUENCE</scope>
</reference>
<evidence type="ECO:0000259" key="4">
    <source>
        <dbReference type="Pfam" id="PF00891"/>
    </source>
</evidence>
<evidence type="ECO:0000313" key="6">
    <source>
        <dbReference type="EMBL" id="AFU52936.1"/>
    </source>
</evidence>
<dbReference type="GO" id="GO:0008171">
    <property type="term" value="F:O-methyltransferase activity"/>
    <property type="evidence" value="ECO:0007669"/>
    <property type="project" value="InterPro"/>
</dbReference>
<dbReference type="PANTHER" id="PTHR11746">
    <property type="entry name" value="O-METHYLTRANSFERASE"/>
    <property type="match status" value="1"/>
</dbReference>
<dbReference type="PIRSF" id="PIRSF005739">
    <property type="entry name" value="O-mtase"/>
    <property type="match status" value="1"/>
</dbReference>
<dbReference type="InterPro" id="IPR001077">
    <property type="entry name" value="COMT_C"/>
</dbReference>
<evidence type="ECO:0000259" key="5">
    <source>
        <dbReference type="Pfam" id="PF08100"/>
    </source>
</evidence>
<keyword evidence="2 6" id="KW-0808">Transferase</keyword>
<gene>
    <name evidence="6" type="primary">Sad9</name>
</gene>
<evidence type="ECO:0000256" key="1">
    <source>
        <dbReference type="ARBA" id="ARBA00022603"/>
    </source>
</evidence>
<organism evidence="6">
    <name type="scientific">Avena strigosa</name>
    <name type="common">black oat</name>
    <dbReference type="NCBI Taxonomy" id="38783"/>
    <lineage>
        <taxon>Eukaryota</taxon>
        <taxon>Viridiplantae</taxon>
        <taxon>Streptophyta</taxon>
        <taxon>Embryophyta</taxon>
        <taxon>Tracheophyta</taxon>
        <taxon>Spermatophyta</taxon>
        <taxon>Magnoliopsida</taxon>
        <taxon>Liliopsida</taxon>
        <taxon>Poales</taxon>
        <taxon>Poaceae</taxon>
        <taxon>BOP clade</taxon>
        <taxon>Pooideae</taxon>
        <taxon>Poodae</taxon>
        <taxon>Poeae</taxon>
        <taxon>Poeae Chloroplast Group 1 (Aveneae type)</taxon>
        <taxon>Aveninae</taxon>
        <taxon>Avena</taxon>
    </lineage>
</organism>
<name>M4HXR6_9POAL</name>
<dbReference type="InterPro" id="IPR036390">
    <property type="entry name" value="WH_DNA-bd_sf"/>
</dbReference>
<dbReference type="Pfam" id="PF00891">
    <property type="entry name" value="Methyltransf_2"/>
    <property type="match status" value="1"/>
</dbReference>
<dbReference type="GO" id="GO:0030774">
    <property type="term" value="F:anthranilate N-methyltransferase activity"/>
    <property type="evidence" value="ECO:0007669"/>
    <property type="project" value="UniProtKB-EC"/>
</dbReference>
<dbReference type="FunFam" id="3.40.50.150:FF:000057">
    <property type="entry name" value="O-methyltransferase ZRP4"/>
    <property type="match status" value="1"/>
</dbReference>
<dbReference type="SUPFAM" id="SSF53335">
    <property type="entry name" value="S-adenosyl-L-methionine-dependent methyltransferases"/>
    <property type="match status" value="1"/>
</dbReference>
<dbReference type="EC" id="2.1.1.111" evidence="6"/>
<evidence type="ECO:0000256" key="3">
    <source>
        <dbReference type="ARBA" id="ARBA00022691"/>
    </source>
</evidence>
<dbReference type="BioCyc" id="MetaCyc:MONOMER-18576"/>
<dbReference type="InterPro" id="IPR016461">
    <property type="entry name" value="COMT-like"/>
</dbReference>
<feature type="domain" description="O-methyltransferase C-terminal" evidence="4">
    <location>
        <begin position="132"/>
        <end position="335"/>
    </location>
</feature>
<protein>
    <submittedName>
        <fullName evidence="6">Anthranilate N-methyltransferase</fullName>
        <ecNumber evidence="6">2.1.1.111</ecNumber>
    </submittedName>
</protein>
<dbReference type="GO" id="GO:0046983">
    <property type="term" value="F:protein dimerization activity"/>
    <property type="evidence" value="ECO:0007669"/>
    <property type="project" value="InterPro"/>
</dbReference>
<dbReference type="SUPFAM" id="SSF46785">
    <property type="entry name" value="Winged helix' DNA-binding domain"/>
    <property type="match status" value="1"/>
</dbReference>
<proteinExistence type="predicted"/>
<accession>M4HXR6</accession>
<sequence>MGHVHTTSENKAMMSTEEFLQAQTELYNLSLAYVKSVALRASIDLQIPEAIHRRGGSATLSDIAAETGTHGTKVSYLGRLMRVLAISGVFSMHSDDGAVYYKLTHVSRLLVPALSPMVPVLVDPLAATALFSLADWFTDERVSELTLFEAAHGCTRSEMTAKKGMGGMFNAGMVADSRVLTDILLSEHGDMFEGVGSLVDIGGGHGGVAEAIAKALPDMKCTVLDLPHVVKEAATGNVQFVAGDAFQYIPPADAVLLKWFLQLFNDEDAIKVLRRCREAIPAKGKVIIFDVVVGSHCEDGPTRETQLLFDIFMMRVGGREREEQQWRNIIFEAGFTDYKISVVLGFRSIIEVYP</sequence>
<evidence type="ECO:0000256" key="2">
    <source>
        <dbReference type="ARBA" id="ARBA00022679"/>
    </source>
</evidence>
<dbReference type="Pfam" id="PF08100">
    <property type="entry name" value="Dimerisation"/>
    <property type="match status" value="1"/>
</dbReference>
<dbReference type="InterPro" id="IPR036388">
    <property type="entry name" value="WH-like_DNA-bd_sf"/>
</dbReference>
<dbReference type="GO" id="GO:0032259">
    <property type="term" value="P:methylation"/>
    <property type="evidence" value="ECO:0007669"/>
    <property type="project" value="UniProtKB-KW"/>
</dbReference>
<dbReference type="PROSITE" id="PS51683">
    <property type="entry name" value="SAM_OMT_II"/>
    <property type="match status" value="1"/>
</dbReference>
<dbReference type="Gene3D" id="3.40.50.150">
    <property type="entry name" value="Vaccinia Virus protein VP39"/>
    <property type="match status" value="1"/>
</dbReference>
<feature type="domain" description="O-methyltransferase dimerisation" evidence="5">
    <location>
        <begin position="28"/>
        <end position="111"/>
    </location>
</feature>
<dbReference type="InterPro" id="IPR029063">
    <property type="entry name" value="SAM-dependent_MTases_sf"/>
</dbReference>
<dbReference type="InterPro" id="IPR012967">
    <property type="entry name" value="COMT_dimerisation"/>
</dbReference>
<dbReference type="AlphaFoldDB" id="M4HXR6"/>
<dbReference type="Gene3D" id="1.10.10.10">
    <property type="entry name" value="Winged helix-like DNA-binding domain superfamily/Winged helix DNA-binding domain"/>
    <property type="match status" value="1"/>
</dbReference>
<keyword evidence="1 6" id="KW-0489">Methyltransferase</keyword>